<proteinExistence type="predicted"/>
<feature type="compositionally biased region" description="Polar residues" evidence="1">
    <location>
        <begin position="68"/>
        <end position="80"/>
    </location>
</feature>
<dbReference type="EMBL" id="HACG01015657">
    <property type="protein sequence ID" value="CEK62522.1"/>
    <property type="molecule type" value="Transcribed_RNA"/>
</dbReference>
<feature type="region of interest" description="Disordered" evidence="1">
    <location>
        <begin position="56"/>
        <end position="84"/>
    </location>
</feature>
<sequence length="97" mass="11199">KDETPFNVRVVGDERYKKMNLVPVEKKKKEIAVEEFEVIHREPRKQFINLDLQFKDSNKKGGRDNFQRRGNQQGHRSSGKQAGFVLRNNAFPALGSA</sequence>
<name>A0A0B6Z2A9_9EUPU</name>
<protein>
    <recommendedName>
        <fullName evidence="3">Hyaluronan/mRNA-binding protein domain-containing protein</fullName>
    </recommendedName>
</protein>
<gene>
    <name evidence="2" type="primary">ORF45395</name>
</gene>
<evidence type="ECO:0000313" key="2">
    <source>
        <dbReference type="EMBL" id="CEK62522.1"/>
    </source>
</evidence>
<accession>A0A0B6Z2A9</accession>
<organism evidence="2">
    <name type="scientific">Arion vulgaris</name>
    <dbReference type="NCBI Taxonomy" id="1028688"/>
    <lineage>
        <taxon>Eukaryota</taxon>
        <taxon>Metazoa</taxon>
        <taxon>Spiralia</taxon>
        <taxon>Lophotrochozoa</taxon>
        <taxon>Mollusca</taxon>
        <taxon>Gastropoda</taxon>
        <taxon>Heterobranchia</taxon>
        <taxon>Euthyneura</taxon>
        <taxon>Panpulmonata</taxon>
        <taxon>Eupulmonata</taxon>
        <taxon>Stylommatophora</taxon>
        <taxon>Helicina</taxon>
        <taxon>Arionoidea</taxon>
        <taxon>Arionidae</taxon>
        <taxon>Arion</taxon>
    </lineage>
</organism>
<feature type="compositionally biased region" description="Basic and acidic residues" evidence="1">
    <location>
        <begin position="56"/>
        <end position="67"/>
    </location>
</feature>
<evidence type="ECO:0008006" key="3">
    <source>
        <dbReference type="Google" id="ProtNLM"/>
    </source>
</evidence>
<feature type="non-terminal residue" evidence="2">
    <location>
        <position position="1"/>
    </location>
</feature>
<reference evidence="2" key="1">
    <citation type="submission" date="2014-12" db="EMBL/GenBank/DDBJ databases">
        <title>Insight into the proteome of Arion vulgaris.</title>
        <authorList>
            <person name="Aradska J."/>
            <person name="Bulat T."/>
            <person name="Smidak R."/>
            <person name="Sarate P."/>
            <person name="Gangsoo J."/>
            <person name="Sialana F."/>
            <person name="Bilban M."/>
            <person name="Lubec G."/>
        </authorList>
    </citation>
    <scope>NUCLEOTIDE SEQUENCE</scope>
    <source>
        <tissue evidence="2">Skin</tissue>
    </source>
</reference>
<evidence type="ECO:0000256" key="1">
    <source>
        <dbReference type="SAM" id="MobiDB-lite"/>
    </source>
</evidence>
<dbReference type="AlphaFoldDB" id="A0A0B6Z2A9"/>